<evidence type="ECO:0000313" key="2">
    <source>
        <dbReference type="Proteomes" id="UP000483379"/>
    </source>
</evidence>
<sequence length="260" mass="28538">MSSLLPGVPDAVFAPVRGELEAMIASVCEAADVATAAHTLEAGLFRQLLRLGHSLFESFLTLSGPGDVGASLVLDDGRAVKRLAARSRAYRNLFGEYGIERFVYAQREGQRLEAIALDARLQLPEQCTSYLLQDWNAQLMQAMPYAHAEQFLERLLGVRQSVPTLERDELRLSGQEEAFWEQLPSPSPLPPGAILVNSVDGKGVCMRPSETGGAGQEENGDPWRRRWDRAVRAHACAGPRGAVCRRRHADKPLAPQGERV</sequence>
<dbReference type="RefSeq" id="WP_164456574.1">
    <property type="nucleotide sequence ID" value="NZ_JAAIJQ010000188.1"/>
</dbReference>
<reference evidence="1 2" key="1">
    <citation type="submission" date="2020-02" db="EMBL/GenBank/DDBJ databases">
        <title>Genome sequences of Thiorhodococcus mannitoliphagus and Thiorhodococcus minor, purple sulfur photosynthetic bacteria in the gammaproteobacterial family, Chromatiaceae.</title>
        <authorList>
            <person name="Aviles F.A."/>
            <person name="Meyer T.E."/>
            <person name="Kyndt J.A."/>
        </authorList>
    </citation>
    <scope>NUCLEOTIDE SEQUENCE [LARGE SCALE GENOMIC DNA]</scope>
    <source>
        <strain evidence="1 2">DSM 11518</strain>
    </source>
</reference>
<dbReference type="EMBL" id="JAAIJQ010000188">
    <property type="protein sequence ID" value="NEV65250.1"/>
    <property type="molecule type" value="Genomic_DNA"/>
</dbReference>
<organism evidence="1 2">
    <name type="scientific">Thiorhodococcus minor</name>
    <dbReference type="NCBI Taxonomy" id="57489"/>
    <lineage>
        <taxon>Bacteria</taxon>
        <taxon>Pseudomonadati</taxon>
        <taxon>Pseudomonadota</taxon>
        <taxon>Gammaproteobacteria</taxon>
        <taxon>Chromatiales</taxon>
        <taxon>Chromatiaceae</taxon>
        <taxon>Thiorhodococcus</taxon>
    </lineage>
</organism>
<dbReference type="AlphaFoldDB" id="A0A6M0K693"/>
<name>A0A6M0K693_9GAMM</name>
<gene>
    <name evidence="1" type="ORF">G3446_26045</name>
</gene>
<comment type="caution">
    <text evidence="1">The sequence shown here is derived from an EMBL/GenBank/DDBJ whole genome shotgun (WGS) entry which is preliminary data.</text>
</comment>
<accession>A0A6M0K693</accession>
<protein>
    <submittedName>
        <fullName evidence="1">Uncharacterized protein</fullName>
    </submittedName>
</protein>
<proteinExistence type="predicted"/>
<evidence type="ECO:0000313" key="1">
    <source>
        <dbReference type="EMBL" id="NEV65250.1"/>
    </source>
</evidence>
<dbReference type="Proteomes" id="UP000483379">
    <property type="component" value="Unassembled WGS sequence"/>
</dbReference>
<keyword evidence="2" id="KW-1185">Reference proteome</keyword>